<gene>
    <name evidence="5" type="ORF">BV898_06252</name>
</gene>
<comment type="caution">
    <text evidence="5">The sequence shown here is derived from an EMBL/GenBank/DDBJ whole genome shotgun (WGS) entry which is preliminary data.</text>
</comment>
<dbReference type="GO" id="GO:0008270">
    <property type="term" value="F:zinc ion binding"/>
    <property type="evidence" value="ECO:0007669"/>
    <property type="project" value="UniProtKB-KW"/>
</dbReference>
<evidence type="ECO:0000313" key="6">
    <source>
        <dbReference type="Proteomes" id="UP000192578"/>
    </source>
</evidence>
<keyword evidence="6" id="KW-1185">Reference proteome</keyword>
<keyword evidence="2" id="KW-0862">Zinc</keyword>
<evidence type="ECO:0000256" key="2">
    <source>
        <dbReference type="ARBA" id="ARBA00022833"/>
    </source>
</evidence>
<keyword evidence="1 3" id="KW-0479">Metal-binding</keyword>
<evidence type="ECO:0000313" key="5">
    <source>
        <dbReference type="EMBL" id="OQV19712.1"/>
    </source>
</evidence>
<dbReference type="InterPro" id="IPR013083">
    <property type="entry name" value="Znf_RING/FYVE/PHD"/>
</dbReference>
<keyword evidence="1 3" id="KW-0863">Zinc-finger</keyword>
<proteinExistence type="predicted"/>
<protein>
    <recommendedName>
        <fullName evidence="4">RING-type domain-containing protein</fullName>
    </recommendedName>
</protein>
<dbReference type="Proteomes" id="UP000192578">
    <property type="component" value="Unassembled WGS sequence"/>
</dbReference>
<dbReference type="PROSITE" id="PS50089">
    <property type="entry name" value="ZF_RING_2"/>
    <property type="match status" value="1"/>
</dbReference>
<dbReference type="SMART" id="SM00184">
    <property type="entry name" value="RING"/>
    <property type="match status" value="1"/>
</dbReference>
<dbReference type="InterPro" id="IPR051728">
    <property type="entry name" value="RING-FYVE_E3_ubiquitin-ligase"/>
</dbReference>
<dbReference type="PANTHER" id="PTHR14879">
    <property type="entry name" value="CASPASE REGULATOR, RING FINGER DOMAIN-CONTAINING"/>
    <property type="match status" value="1"/>
</dbReference>
<evidence type="ECO:0000256" key="3">
    <source>
        <dbReference type="PROSITE-ProRule" id="PRU00175"/>
    </source>
</evidence>
<evidence type="ECO:0000256" key="1">
    <source>
        <dbReference type="ARBA" id="ARBA00022771"/>
    </source>
</evidence>
<feature type="domain" description="RING-type" evidence="4">
    <location>
        <begin position="496"/>
        <end position="535"/>
    </location>
</feature>
<dbReference type="OrthoDB" id="1711136at2759"/>
<organism evidence="5 6">
    <name type="scientific">Hypsibius exemplaris</name>
    <name type="common">Freshwater tardigrade</name>
    <dbReference type="NCBI Taxonomy" id="2072580"/>
    <lineage>
        <taxon>Eukaryota</taxon>
        <taxon>Metazoa</taxon>
        <taxon>Ecdysozoa</taxon>
        <taxon>Tardigrada</taxon>
        <taxon>Eutardigrada</taxon>
        <taxon>Parachela</taxon>
        <taxon>Hypsibioidea</taxon>
        <taxon>Hypsibiidae</taxon>
        <taxon>Hypsibius</taxon>
    </lineage>
</organism>
<name>A0A1W0WX07_HYPEX</name>
<evidence type="ECO:0000259" key="4">
    <source>
        <dbReference type="PROSITE" id="PS50089"/>
    </source>
</evidence>
<dbReference type="SUPFAM" id="SSF57850">
    <property type="entry name" value="RING/U-box"/>
    <property type="match status" value="1"/>
</dbReference>
<dbReference type="Gene3D" id="3.30.40.10">
    <property type="entry name" value="Zinc/RING finger domain, C3HC4 (zinc finger)"/>
    <property type="match status" value="1"/>
</dbReference>
<reference evidence="6" key="1">
    <citation type="submission" date="2017-01" db="EMBL/GenBank/DDBJ databases">
        <title>Comparative genomics of anhydrobiosis in the tardigrade Hypsibius dujardini.</title>
        <authorList>
            <person name="Yoshida Y."/>
            <person name="Koutsovoulos G."/>
            <person name="Laetsch D."/>
            <person name="Stevens L."/>
            <person name="Kumar S."/>
            <person name="Horikawa D."/>
            <person name="Ishino K."/>
            <person name="Komine S."/>
            <person name="Tomita M."/>
            <person name="Blaxter M."/>
            <person name="Arakawa K."/>
        </authorList>
    </citation>
    <scope>NUCLEOTIDE SEQUENCE [LARGE SCALE GENOMIC DNA]</scope>
    <source>
        <strain evidence="6">Z151</strain>
    </source>
</reference>
<sequence>MDRIFKRPDPVYYPDIRPCSGVKGFESWSRVWTKGIGLKIHEKSLQTARNLPEITAITVVDGRSENLTYYHVKGLNEAAVAEAARTIDSAIKFDMFTFPARFFQDAPEDRLLTLKHRVQSLDVFLEFGILVREEFRDVCIFGEHSNVEQAKEMFGRILTDFNNAEDVKMAQRDTAARTHQRSNASEGVEGSLLINLPQRTETSSHLYFSDEEMRLIFASYQASRDRAKPPLPPTDQHPAYSVPPTATLIVVPTNLILQIGTEKHETQLQTARNLPEITAVTELNFFVTPLDTNTNGLLNEDYDQRPAYPAPTTSTSVVVPTNLIPQIGTEKHKTHLQTGKNLPGINAVTGRKQYYKQKTYLVTGLSEAAIENAVRTIELRVVSVTVRFPGSFFQDAPEDRQLTLRLHVESSHVVLTFSGDTQSTDVLISVEGVDSNVEQATEMLLKIKTDFIYAEDVRRARQDTANRKHQGSNVSEGIAVVAAKPSASPQEMANECIICVDIPANTAFIPCGHKTFCEPCARQIFQGKKECPTCRGRVTSVLRLFG</sequence>
<dbReference type="Pfam" id="PF13920">
    <property type="entry name" value="zf-C3HC4_3"/>
    <property type="match status" value="1"/>
</dbReference>
<accession>A0A1W0WX07</accession>
<dbReference type="EMBL" id="MTYJ01000036">
    <property type="protein sequence ID" value="OQV19712.1"/>
    <property type="molecule type" value="Genomic_DNA"/>
</dbReference>
<dbReference type="AlphaFoldDB" id="A0A1W0WX07"/>
<dbReference type="InterPro" id="IPR001841">
    <property type="entry name" value="Znf_RING"/>
</dbReference>
<dbReference type="PANTHER" id="PTHR14879:SF5">
    <property type="entry name" value="RING-TYPE DOMAIN-CONTAINING PROTEIN"/>
    <property type="match status" value="1"/>
</dbReference>